<dbReference type="AlphaFoldDB" id="A0A507BAU8"/>
<dbReference type="Proteomes" id="UP000319257">
    <property type="component" value="Unassembled WGS sequence"/>
</dbReference>
<dbReference type="RefSeq" id="XP_030998374.1">
    <property type="nucleotide sequence ID" value="XM_031137923.1"/>
</dbReference>
<dbReference type="PANTHER" id="PTHR28041:SF1">
    <property type="entry name" value="LARGE RIBOSOMAL SUBUNIT PROTEIN ML59"/>
    <property type="match status" value="1"/>
</dbReference>
<dbReference type="InParanoid" id="A0A507BAU8"/>
<evidence type="ECO:0000313" key="4">
    <source>
        <dbReference type="Proteomes" id="UP000319257"/>
    </source>
</evidence>
<dbReference type="STRING" id="1093900.A0A507BAU8"/>
<organism evidence="3 4">
    <name type="scientific">Thyridium curvatum</name>
    <dbReference type="NCBI Taxonomy" id="1093900"/>
    <lineage>
        <taxon>Eukaryota</taxon>
        <taxon>Fungi</taxon>
        <taxon>Dikarya</taxon>
        <taxon>Ascomycota</taxon>
        <taxon>Pezizomycotina</taxon>
        <taxon>Sordariomycetes</taxon>
        <taxon>Sordariomycetidae</taxon>
        <taxon>Thyridiales</taxon>
        <taxon>Thyridiaceae</taxon>
        <taxon>Thyridium</taxon>
    </lineage>
</organism>
<dbReference type="GeneID" id="41971051"/>
<protein>
    <recommendedName>
        <fullName evidence="2">Large ribosomal subunit protein mL59 domain-containing protein</fullName>
    </recommendedName>
</protein>
<feature type="domain" description="Large ribosomal subunit protein mL59" evidence="2">
    <location>
        <begin position="19"/>
        <end position="142"/>
    </location>
</feature>
<comment type="caution">
    <text evidence="3">The sequence shown here is derived from an EMBL/GenBank/DDBJ whole genome shotgun (WGS) entry which is preliminary data.</text>
</comment>
<proteinExistence type="predicted"/>
<dbReference type="InterPro" id="IPR040922">
    <property type="entry name" value="Ribosomal_mL59_dom"/>
</dbReference>
<accession>A0A507BAU8</accession>
<dbReference type="GO" id="GO:0003735">
    <property type="term" value="F:structural constituent of ribosome"/>
    <property type="evidence" value="ECO:0007669"/>
    <property type="project" value="InterPro"/>
</dbReference>
<dbReference type="Pfam" id="PF18126">
    <property type="entry name" value="Mitoc_mL59"/>
    <property type="match status" value="1"/>
</dbReference>
<keyword evidence="4" id="KW-1185">Reference proteome</keyword>
<dbReference type="EMBL" id="SKBQ01000016">
    <property type="protein sequence ID" value="TPX16663.1"/>
    <property type="molecule type" value="Genomic_DNA"/>
</dbReference>
<evidence type="ECO:0000256" key="1">
    <source>
        <dbReference type="SAM" id="MobiDB-lite"/>
    </source>
</evidence>
<feature type="region of interest" description="Disordered" evidence="1">
    <location>
        <begin position="37"/>
        <end position="56"/>
    </location>
</feature>
<name>A0A507BAU8_9PEZI</name>
<feature type="compositionally biased region" description="Polar residues" evidence="1">
    <location>
        <begin position="46"/>
        <end position="56"/>
    </location>
</feature>
<evidence type="ECO:0000259" key="2">
    <source>
        <dbReference type="Pfam" id="PF18126"/>
    </source>
</evidence>
<gene>
    <name evidence="3" type="ORF">E0L32_003604</name>
</gene>
<evidence type="ECO:0000313" key="3">
    <source>
        <dbReference type="EMBL" id="TPX16663.1"/>
    </source>
</evidence>
<dbReference type="FunCoup" id="A0A507BAU8">
    <property type="interactions" value="75"/>
</dbReference>
<dbReference type="PANTHER" id="PTHR28041">
    <property type="entry name" value="54S RIBOSOMAL PROTEIN L25, MITOCHONDRIAL"/>
    <property type="match status" value="1"/>
</dbReference>
<dbReference type="InterPro" id="IPR037507">
    <property type="entry name" value="Ribosomal_mL59"/>
</dbReference>
<dbReference type="GO" id="GO:0005762">
    <property type="term" value="C:mitochondrial large ribosomal subunit"/>
    <property type="evidence" value="ECO:0007669"/>
    <property type="project" value="InterPro"/>
</dbReference>
<dbReference type="OrthoDB" id="18529at2759"/>
<reference evidence="3 4" key="1">
    <citation type="submission" date="2019-06" db="EMBL/GenBank/DDBJ databases">
        <title>Draft genome sequence of the filamentous fungus Phialemoniopsis curvata isolated from diesel fuel.</title>
        <authorList>
            <person name="Varaljay V.A."/>
            <person name="Lyon W.J."/>
            <person name="Crouch A.L."/>
            <person name="Drake C.E."/>
            <person name="Hollomon J.M."/>
            <person name="Nadeau L.J."/>
            <person name="Nunn H.S."/>
            <person name="Stevenson B.S."/>
            <person name="Bojanowski C.L."/>
            <person name="Crookes-Goodson W.J."/>
        </authorList>
    </citation>
    <scope>NUCLEOTIDE SEQUENCE [LARGE SCALE GENOMIC DNA]</scope>
    <source>
        <strain evidence="3 4">D216</strain>
    </source>
</reference>
<sequence length="245" mass="26970">MAATSSSAHFIQLAKALPPRLQQFLARYPPATILPASSAAAEEGATPSNPRVTGYQQDRPNPFLPMRHPVTGKWHDPVYSLRRQAELVKLAREHGVEELLPPTPKGTEERLRRRVEFGLRVKGTGVGQQVKGHAHERQMVAKYVSPQGGGEQTPAGYLYERNEANDWTFAQDGEEERSHAQHAEAHQGMEAGWKEELDQIPQSIHLGLGKASTSQEHNMACYVTLQFANSVMVDGDLGPPRSPGS</sequence>